<proteinExistence type="predicted"/>
<evidence type="ECO:0000313" key="2">
    <source>
        <dbReference type="EMBL" id="WMV10273.1"/>
    </source>
</evidence>
<reference evidence="2" key="1">
    <citation type="submission" date="2023-08" db="EMBL/GenBank/DDBJ databases">
        <title>A de novo genome assembly of Solanum verrucosum Schlechtendal, a Mexican diploid species geographically isolated from the other diploid A-genome species in potato relatives.</title>
        <authorList>
            <person name="Hosaka K."/>
        </authorList>
    </citation>
    <scope>NUCLEOTIDE SEQUENCE</scope>
    <source>
        <tissue evidence="2">Young leaves</tissue>
    </source>
</reference>
<organism evidence="2 3">
    <name type="scientific">Solanum verrucosum</name>
    <dbReference type="NCBI Taxonomy" id="315347"/>
    <lineage>
        <taxon>Eukaryota</taxon>
        <taxon>Viridiplantae</taxon>
        <taxon>Streptophyta</taxon>
        <taxon>Embryophyta</taxon>
        <taxon>Tracheophyta</taxon>
        <taxon>Spermatophyta</taxon>
        <taxon>Magnoliopsida</taxon>
        <taxon>eudicotyledons</taxon>
        <taxon>Gunneridae</taxon>
        <taxon>Pentapetalae</taxon>
        <taxon>asterids</taxon>
        <taxon>lamiids</taxon>
        <taxon>Solanales</taxon>
        <taxon>Solanaceae</taxon>
        <taxon>Solanoideae</taxon>
        <taxon>Solaneae</taxon>
        <taxon>Solanum</taxon>
    </lineage>
</organism>
<dbReference type="Proteomes" id="UP001234989">
    <property type="component" value="Chromosome 1"/>
</dbReference>
<feature type="non-terminal residue" evidence="2">
    <location>
        <position position="1"/>
    </location>
</feature>
<name>A0AAF0PSK7_SOLVR</name>
<protein>
    <submittedName>
        <fullName evidence="2">Uncharacterized protein</fullName>
    </submittedName>
</protein>
<feature type="region of interest" description="Disordered" evidence="1">
    <location>
        <begin position="1"/>
        <end position="31"/>
    </location>
</feature>
<sequence length="64" mass="7185">GKRAGASRQPARPKRDSEVQPLVRRSYQSPNQTSLKFEVWRSAPLRAPRSQSLPILSLLSHTCS</sequence>
<gene>
    <name evidence="2" type="ORF">MTR67_003658</name>
</gene>
<evidence type="ECO:0000313" key="3">
    <source>
        <dbReference type="Proteomes" id="UP001234989"/>
    </source>
</evidence>
<keyword evidence="3" id="KW-1185">Reference proteome</keyword>
<evidence type="ECO:0000256" key="1">
    <source>
        <dbReference type="SAM" id="MobiDB-lite"/>
    </source>
</evidence>
<dbReference type="EMBL" id="CP133612">
    <property type="protein sequence ID" value="WMV10273.1"/>
    <property type="molecule type" value="Genomic_DNA"/>
</dbReference>
<dbReference type="AlphaFoldDB" id="A0AAF0PSK7"/>
<accession>A0AAF0PSK7</accession>